<dbReference type="InterPro" id="IPR027455">
    <property type="entry name" value="Sper_AcTfrase_N"/>
</dbReference>
<dbReference type="GO" id="GO:0016747">
    <property type="term" value="F:acyltransferase activity, transferring groups other than amino-acyl groups"/>
    <property type="evidence" value="ECO:0007669"/>
    <property type="project" value="InterPro"/>
</dbReference>
<name>A0A544TT96_9BACI</name>
<feature type="domain" description="N-acetyltransferase" evidence="1">
    <location>
        <begin position="3"/>
        <end position="150"/>
    </location>
</feature>
<dbReference type="Gene3D" id="3.40.630.30">
    <property type="match status" value="1"/>
</dbReference>
<dbReference type="Pfam" id="PF00583">
    <property type="entry name" value="Acetyltransf_1"/>
    <property type="match status" value="1"/>
</dbReference>
<dbReference type="RefSeq" id="WP_142641659.1">
    <property type="nucleotide sequence ID" value="NZ_VDGI01000004.1"/>
</dbReference>
<proteinExistence type="predicted"/>
<dbReference type="CDD" id="cd04301">
    <property type="entry name" value="NAT_SF"/>
    <property type="match status" value="1"/>
</dbReference>
<accession>A0A544TT96</accession>
<evidence type="ECO:0000259" key="1">
    <source>
        <dbReference type="PROSITE" id="PS51186"/>
    </source>
</evidence>
<sequence length="157" mass="18012">MDISIHDVTHENMEQILNLSVGKLQTSFIETTSQCLEEANACTFYKPVGLYSDNTLVGFAMYGFFPEEEVSGRLWLDRFLIDSKYQGQGFGTIMLNALIQKLVHDFSCTQIFLSVFEENQAALHLYEKFDFHFNGEFDVNNEKIMVKNISTLNGQQE</sequence>
<dbReference type="EMBL" id="VDGI01000004">
    <property type="protein sequence ID" value="TQR20620.1"/>
    <property type="molecule type" value="Genomic_DNA"/>
</dbReference>
<evidence type="ECO:0000313" key="2">
    <source>
        <dbReference type="EMBL" id="TQR20620.1"/>
    </source>
</evidence>
<gene>
    <name evidence="2" type="ORF">FG384_05850</name>
</gene>
<keyword evidence="2" id="KW-0808">Transferase</keyword>
<dbReference type="InterPro" id="IPR000182">
    <property type="entry name" value="GNAT_dom"/>
</dbReference>
<dbReference type="SUPFAM" id="SSF55729">
    <property type="entry name" value="Acyl-CoA N-acyltransferases (Nat)"/>
    <property type="match status" value="1"/>
</dbReference>
<dbReference type="Proteomes" id="UP000316626">
    <property type="component" value="Unassembled WGS sequence"/>
</dbReference>
<organism evidence="2 3">
    <name type="scientific">Psychrobacillus vulpis</name>
    <dbReference type="NCBI Taxonomy" id="2325572"/>
    <lineage>
        <taxon>Bacteria</taxon>
        <taxon>Bacillati</taxon>
        <taxon>Bacillota</taxon>
        <taxon>Bacilli</taxon>
        <taxon>Bacillales</taxon>
        <taxon>Bacillaceae</taxon>
        <taxon>Psychrobacillus</taxon>
    </lineage>
</organism>
<dbReference type="PROSITE" id="PS51186">
    <property type="entry name" value="GNAT"/>
    <property type="match status" value="1"/>
</dbReference>
<protein>
    <submittedName>
        <fullName evidence="2">GNAT family N-acetyltransferase</fullName>
    </submittedName>
</protein>
<keyword evidence="3" id="KW-1185">Reference proteome</keyword>
<dbReference type="OrthoDB" id="9127144at2"/>
<dbReference type="AlphaFoldDB" id="A0A544TT96"/>
<dbReference type="InterPro" id="IPR050276">
    <property type="entry name" value="MshD_Acetyltransferase"/>
</dbReference>
<comment type="caution">
    <text evidence="2">The sequence shown here is derived from an EMBL/GenBank/DDBJ whole genome shotgun (WGS) entry which is preliminary data.</text>
</comment>
<dbReference type="Gene3D" id="1.10.287.900">
    <property type="entry name" value="The crystal structure of the spermine/spermidine acetyltransferase from enterococcus faecali"/>
    <property type="match status" value="1"/>
</dbReference>
<dbReference type="PANTHER" id="PTHR43617">
    <property type="entry name" value="L-AMINO ACID N-ACETYLTRANSFERASE"/>
    <property type="match status" value="1"/>
</dbReference>
<evidence type="ECO:0000313" key="3">
    <source>
        <dbReference type="Proteomes" id="UP000316626"/>
    </source>
</evidence>
<reference evidence="2 3" key="1">
    <citation type="submission" date="2019-06" db="EMBL/GenBank/DDBJ databases">
        <title>Psychrobacillus vulpis sp. nov., a new species isolated from feces of a red fox that inhabits in The Tablas de Daimiel Natural Park, Albacete, Spain.</title>
        <authorList>
            <person name="Rodriguez M."/>
            <person name="Reina J.C."/>
            <person name="Bejar V."/>
            <person name="Llamas I."/>
        </authorList>
    </citation>
    <scope>NUCLEOTIDE SEQUENCE [LARGE SCALE GENOMIC DNA]</scope>
    <source>
        <strain evidence="2 3">Z8</strain>
    </source>
</reference>
<dbReference type="InterPro" id="IPR016181">
    <property type="entry name" value="Acyl_CoA_acyltransferase"/>
</dbReference>